<dbReference type="GO" id="GO:0042834">
    <property type="term" value="F:peptidoglycan binding"/>
    <property type="evidence" value="ECO:0007669"/>
    <property type="project" value="InterPro"/>
</dbReference>
<feature type="domain" description="SPOR" evidence="2">
    <location>
        <begin position="57"/>
        <end position="134"/>
    </location>
</feature>
<dbReference type="InterPro" id="IPR036680">
    <property type="entry name" value="SPOR-like_sf"/>
</dbReference>
<dbReference type="AlphaFoldDB" id="A0A6N8JJR2"/>
<evidence type="ECO:0000313" key="3">
    <source>
        <dbReference type="EMBL" id="MVT44629.1"/>
    </source>
</evidence>
<organism evidence="3 4">
    <name type="scientific">Chitinophaga oryziterrae</name>
    <dbReference type="NCBI Taxonomy" id="1031224"/>
    <lineage>
        <taxon>Bacteria</taxon>
        <taxon>Pseudomonadati</taxon>
        <taxon>Bacteroidota</taxon>
        <taxon>Chitinophagia</taxon>
        <taxon>Chitinophagales</taxon>
        <taxon>Chitinophagaceae</taxon>
        <taxon>Chitinophaga</taxon>
    </lineage>
</organism>
<evidence type="ECO:0000313" key="4">
    <source>
        <dbReference type="Proteomes" id="UP000468388"/>
    </source>
</evidence>
<feature type="signal peptide" evidence="1">
    <location>
        <begin position="1"/>
        <end position="21"/>
    </location>
</feature>
<reference evidence="3 4" key="1">
    <citation type="submission" date="2019-12" db="EMBL/GenBank/DDBJ databases">
        <title>The draft genomic sequence of strain Chitinophaga oryziterrae JCM 16595.</title>
        <authorList>
            <person name="Zhang X."/>
        </authorList>
    </citation>
    <scope>NUCLEOTIDE SEQUENCE [LARGE SCALE GENOMIC DNA]</scope>
    <source>
        <strain evidence="3 4">JCM 16595</strain>
    </source>
</reference>
<proteinExistence type="predicted"/>
<dbReference type="Proteomes" id="UP000468388">
    <property type="component" value="Unassembled WGS sequence"/>
</dbReference>
<name>A0A6N8JJR2_9BACT</name>
<dbReference type="Pfam" id="PF05036">
    <property type="entry name" value="SPOR"/>
    <property type="match status" value="1"/>
</dbReference>
<dbReference type="InterPro" id="IPR007730">
    <property type="entry name" value="SPOR-like_dom"/>
</dbReference>
<keyword evidence="4" id="KW-1185">Reference proteome</keyword>
<gene>
    <name evidence="3" type="ORF">GO495_28815</name>
</gene>
<comment type="caution">
    <text evidence="3">The sequence shown here is derived from an EMBL/GenBank/DDBJ whole genome shotgun (WGS) entry which is preliminary data.</text>
</comment>
<sequence>MTMKQLILLFSGLLIGGIAVAQDNALAANTGGGVKVVKDGRLDLLIKKQIYINTLAIRNQPGFRVQLISTNKRNEANDIKAKVMQLYPDYRTYLEYQPPYFKVRIGDFKSRDEATDFREKLSSNFPGAIFVVPAIINLSPEKEAGTEESN</sequence>
<evidence type="ECO:0000259" key="2">
    <source>
        <dbReference type="PROSITE" id="PS51724"/>
    </source>
</evidence>
<protein>
    <submittedName>
        <fullName evidence="3">SPOR domain-containing protein</fullName>
    </submittedName>
</protein>
<keyword evidence="1" id="KW-0732">Signal</keyword>
<evidence type="ECO:0000256" key="1">
    <source>
        <dbReference type="SAM" id="SignalP"/>
    </source>
</evidence>
<feature type="chain" id="PRO_5026690504" evidence="1">
    <location>
        <begin position="22"/>
        <end position="150"/>
    </location>
</feature>
<dbReference type="SUPFAM" id="SSF110997">
    <property type="entry name" value="Sporulation related repeat"/>
    <property type="match status" value="1"/>
</dbReference>
<accession>A0A6N8JJR2</accession>
<dbReference type="Gene3D" id="3.30.70.1070">
    <property type="entry name" value="Sporulation related repeat"/>
    <property type="match status" value="1"/>
</dbReference>
<dbReference type="PROSITE" id="PS51724">
    <property type="entry name" value="SPOR"/>
    <property type="match status" value="1"/>
</dbReference>
<dbReference type="EMBL" id="WRXO01000012">
    <property type="protein sequence ID" value="MVT44629.1"/>
    <property type="molecule type" value="Genomic_DNA"/>
</dbReference>